<proteinExistence type="predicted"/>
<dbReference type="EMBL" id="GBRH01204251">
    <property type="protein sequence ID" value="JAD93644.1"/>
    <property type="molecule type" value="Transcribed_RNA"/>
</dbReference>
<name>A0A0A9DYP4_ARUDO</name>
<sequence>MHHRAPQPPRLADLPHAPAAGLHRRARSRRRRGRRAGQGLPHQDWDARKSSCSCTSP</sequence>
<accession>A0A0A9DYP4</accession>
<reference evidence="2" key="2">
    <citation type="journal article" date="2015" name="Data Brief">
        <title>Shoot transcriptome of the giant reed, Arundo donax.</title>
        <authorList>
            <person name="Barrero R.A."/>
            <person name="Guerrero F.D."/>
            <person name="Moolhuijzen P."/>
            <person name="Goolsby J.A."/>
            <person name="Tidwell J."/>
            <person name="Bellgard S.E."/>
            <person name="Bellgard M.I."/>
        </authorList>
    </citation>
    <scope>NUCLEOTIDE SEQUENCE</scope>
    <source>
        <tissue evidence="2">Shoot tissue taken approximately 20 cm above the soil surface</tissue>
    </source>
</reference>
<reference evidence="2" key="1">
    <citation type="submission" date="2014-09" db="EMBL/GenBank/DDBJ databases">
        <authorList>
            <person name="Magalhaes I.L.F."/>
            <person name="Oliveira U."/>
            <person name="Santos F.R."/>
            <person name="Vidigal T.H.D.A."/>
            <person name="Brescovit A.D."/>
            <person name="Santos A.J."/>
        </authorList>
    </citation>
    <scope>NUCLEOTIDE SEQUENCE</scope>
    <source>
        <tissue evidence="2">Shoot tissue taken approximately 20 cm above the soil surface</tissue>
    </source>
</reference>
<evidence type="ECO:0000256" key="1">
    <source>
        <dbReference type="SAM" id="MobiDB-lite"/>
    </source>
</evidence>
<feature type="compositionally biased region" description="Basic residues" evidence="1">
    <location>
        <begin position="22"/>
        <end position="35"/>
    </location>
</feature>
<dbReference type="AlphaFoldDB" id="A0A0A9DYP4"/>
<organism evidence="2">
    <name type="scientific">Arundo donax</name>
    <name type="common">Giant reed</name>
    <name type="synonym">Donax arundinaceus</name>
    <dbReference type="NCBI Taxonomy" id="35708"/>
    <lineage>
        <taxon>Eukaryota</taxon>
        <taxon>Viridiplantae</taxon>
        <taxon>Streptophyta</taxon>
        <taxon>Embryophyta</taxon>
        <taxon>Tracheophyta</taxon>
        <taxon>Spermatophyta</taxon>
        <taxon>Magnoliopsida</taxon>
        <taxon>Liliopsida</taxon>
        <taxon>Poales</taxon>
        <taxon>Poaceae</taxon>
        <taxon>PACMAD clade</taxon>
        <taxon>Arundinoideae</taxon>
        <taxon>Arundineae</taxon>
        <taxon>Arundo</taxon>
    </lineage>
</organism>
<evidence type="ECO:0000313" key="2">
    <source>
        <dbReference type="EMBL" id="JAD93644.1"/>
    </source>
</evidence>
<protein>
    <submittedName>
        <fullName evidence="2">Uncharacterized protein</fullName>
    </submittedName>
</protein>
<feature type="region of interest" description="Disordered" evidence="1">
    <location>
        <begin position="1"/>
        <end position="57"/>
    </location>
</feature>